<proteinExistence type="predicted"/>
<reference evidence="1" key="1">
    <citation type="submission" date="2019-10" db="EMBL/GenBank/DDBJ databases">
        <title>Conservation and host-specific expression of non-tandemly repeated heterogenous ribosome RNA gene in arbuscular mycorrhizal fungi.</title>
        <authorList>
            <person name="Maeda T."/>
            <person name="Kobayashi Y."/>
            <person name="Nakagawa T."/>
            <person name="Ezawa T."/>
            <person name="Yamaguchi K."/>
            <person name="Bino T."/>
            <person name="Nishimoto Y."/>
            <person name="Shigenobu S."/>
            <person name="Kawaguchi M."/>
        </authorList>
    </citation>
    <scope>NUCLEOTIDE SEQUENCE</scope>
    <source>
        <strain evidence="1">HR1</strain>
    </source>
</reference>
<gene>
    <name evidence="1" type="ORF">RCL2_002851100</name>
</gene>
<comment type="caution">
    <text evidence="1">The sequence shown here is derived from an EMBL/GenBank/DDBJ whole genome shotgun (WGS) entry which is preliminary data.</text>
</comment>
<dbReference type="AlphaFoldDB" id="A0A8H3MD52"/>
<dbReference type="Proteomes" id="UP000615446">
    <property type="component" value="Unassembled WGS sequence"/>
</dbReference>
<accession>A0A8H3MD52</accession>
<name>A0A8H3MD52_9GLOM</name>
<protein>
    <submittedName>
        <fullName evidence="1">Uncharacterized protein</fullName>
    </submittedName>
</protein>
<dbReference type="EMBL" id="BLAL01000304">
    <property type="protein sequence ID" value="GET02132.1"/>
    <property type="molecule type" value="Genomic_DNA"/>
</dbReference>
<evidence type="ECO:0000313" key="1">
    <source>
        <dbReference type="EMBL" id="GET02132.1"/>
    </source>
</evidence>
<organism evidence="1 2">
    <name type="scientific">Rhizophagus clarus</name>
    <dbReference type="NCBI Taxonomy" id="94130"/>
    <lineage>
        <taxon>Eukaryota</taxon>
        <taxon>Fungi</taxon>
        <taxon>Fungi incertae sedis</taxon>
        <taxon>Mucoromycota</taxon>
        <taxon>Glomeromycotina</taxon>
        <taxon>Glomeromycetes</taxon>
        <taxon>Glomerales</taxon>
        <taxon>Glomeraceae</taxon>
        <taxon>Rhizophagus</taxon>
    </lineage>
</organism>
<evidence type="ECO:0000313" key="2">
    <source>
        <dbReference type="Proteomes" id="UP000615446"/>
    </source>
</evidence>
<sequence length="108" mass="12229">MLIGKSRRESKSIPKIPIVNWPRLLDLPADFIESFALRLGHFEELFYLQLLLAIPVLKSSCSSSSLAIWIEDESNSNPFYLGGSIITEKASIQVSCYFPNNNLKELVR</sequence>